<comment type="catalytic activity">
    <reaction evidence="6 8">
        <text>(sulfur carrier)-H + L-cysteine = (sulfur carrier)-SH + L-alanine</text>
        <dbReference type="Rhea" id="RHEA:43892"/>
        <dbReference type="Rhea" id="RHEA-COMP:14737"/>
        <dbReference type="Rhea" id="RHEA-COMP:14739"/>
        <dbReference type="ChEBI" id="CHEBI:29917"/>
        <dbReference type="ChEBI" id="CHEBI:35235"/>
        <dbReference type="ChEBI" id="CHEBI:57972"/>
        <dbReference type="ChEBI" id="CHEBI:64428"/>
        <dbReference type="EC" id="2.8.1.7"/>
    </reaction>
</comment>
<dbReference type="RefSeq" id="WP_210579929.1">
    <property type="nucleotide sequence ID" value="NZ_LK995496.1"/>
</dbReference>
<accession>A0A1L7RLU6</accession>
<evidence type="ECO:0000256" key="2">
    <source>
        <dbReference type="ARBA" id="ARBA00010447"/>
    </source>
</evidence>
<dbReference type="InterPro" id="IPR015422">
    <property type="entry name" value="PyrdxlP-dep_Trfase_small"/>
</dbReference>
<keyword evidence="5 8" id="KW-0663">Pyridoxal phosphate</keyword>
<dbReference type="InterPro" id="IPR015421">
    <property type="entry name" value="PyrdxlP-dep_Trfase_major"/>
</dbReference>
<dbReference type="PANTHER" id="PTHR43586">
    <property type="entry name" value="CYSTEINE DESULFURASE"/>
    <property type="match status" value="1"/>
</dbReference>
<dbReference type="CDD" id="cd06453">
    <property type="entry name" value="SufS_like"/>
    <property type="match status" value="1"/>
</dbReference>
<dbReference type="AlphaFoldDB" id="A0A1L7RLU6"/>
<dbReference type="InterPro" id="IPR015424">
    <property type="entry name" value="PyrdxlP-dep_Trfase"/>
</dbReference>
<dbReference type="InterPro" id="IPR020578">
    <property type="entry name" value="Aminotrans_V_PyrdxlP_BS"/>
</dbReference>
<dbReference type="InterPro" id="IPR000192">
    <property type="entry name" value="Aminotrans_V_dom"/>
</dbReference>
<dbReference type="NCBIfam" id="TIGR01979">
    <property type="entry name" value="sufS"/>
    <property type="match status" value="1"/>
</dbReference>
<evidence type="ECO:0000256" key="5">
    <source>
        <dbReference type="ARBA" id="ARBA00022898"/>
    </source>
</evidence>
<feature type="compositionally biased region" description="Polar residues" evidence="9">
    <location>
        <begin position="1"/>
        <end position="12"/>
    </location>
</feature>
<dbReference type="InterPro" id="IPR010970">
    <property type="entry name" value="Cys_dSase_SufS"/>
</dbReference>
<dbReference type="EMBL" id="LK995496">
    <property type="protein sequence ID" value="CED91160.1"/>
    <property type="molecule type" value="Genomic_DNA"/>
</dbReference>
<dbReference type="Gene3D" id="3.90.1150.10">
    <property type="entry name" value="Aspartate Aminotransferase, domain 1"/>
    <property type="match status" value="1"/>
</dbReference>
<comment type="function">
    <text evidence="8">Catalyzes the removal of elemental sulfur and selenium atoms from L-cysteine, L-cystine, L-selenocysteine, and L-selenocystine to produce L-alanine.</text>
</comment>
<evidence type="ECO:0000259" key="10">
    <source>
        <dbReference type="Pfam" id="PF00266"/>
    </source>
</evidence>
<organism evidence="11">
    <name type="scientific">Actinomyces succiniciruminis</name>
    <dbReference type="NCBI Taxonomy" id="1522002"/>
    <lineage>
        <taxon>Bacteria</taxon>
        <taxon>Bacillati</taxon>
        <taxon>Actinomycetota</taxon>
        <taxon>Actinomycetes</taxon>
        <taxon>Actinomycetales</taxon>
        <taxon>Actinomycetaceae</taxon>
        <taxon>Actinomyces</taxon>
    </lineage>
</organism>
<feature type="domain" description="Aminotransferase class V" evidence="10">
    <location>
        <begin position="153"/>
        <end position="442"/>
    </location>
</feature>
<evidence type="ECO:0000313" key="11">
    <source>
        <dbReference type="EMBL" id="CED91160.1"/>
    </source>
</evidence>
<keyword evidence="4 8" id="KW-0808">Transferase</keyword>
<comment type="cofactor">
    <cofactor evidence="1 7">
        <name>pyridoxal 5'-phosphate</name>
        <dbReference type="ChEBI" id="CHEBI:597326"/>
    </cofactor>
</comment>
<feature type="region of interest" description="Disordered" evidence="9">
    <location>
        <begin position="1"/>
        <end position="21"/>
    </location>
</feature>
<dbReference type="GO" id="GO:0030170">
    <property type="term" value="F:pyridoxal phosphate binding"/>
    <property type="evidence" value="ECO:0007669"/>
    <property type="project" value="UniProtKB-UniRule"/>
</dbReference>
<evidence type="ECO:0000256" key="8">
    <source>
        <dbReference type="RuleBase" id="RU004506"/>
    </source>
</evidence>
<feature type="domain" description="Aminotransferase class V" evidence="10">
    <location>
        <begin position="49"/>
        <end position="130"/>
    </location>
</feature>
<gene>
    <name evidence="11" type="ORF">AAM4_1328</name>
</gene>
<comment type="similarity">
    <text evidence="2 8">Belongs to the class-V pyridoxal-phosphate-dependent aminotransferase family. Csd subfamily.</text>
</comment>
<reference evidence="11" key="1">
    <citation type="submission" date="2014-07" db="EMBL/GenBank/DDBJ databases">
        <authorList>
            <person name="Zhang J.E."/>
            <person name="Yang H."/>
            <person name="Guo J."/>
            <person name="Deng Z."/>
            <person name="Luo H."/>
            <person name="Luo M."/>
            <person name="Zhao B."/>
        </authorList>
    </citation>
    <scope>NUCLEOTIDE SEQUENCE</scope>
    <source>
        <strain evidence="11">AM4</strain>
    </source>
</reference>
<evidence type="ECO:0000256" key="3">
    <source>
        <dbReference type="ARBA" id="ARBA00012239"/>
    </source>
</evidence>
<dbReference type="Gene3D" id="3.40.640.10">
    <property type="entry name" value="Type I PLP-dependent aspartate aminotransferase-like (Major domain)"/>
    <property type="match status" value="1"/>
</dbReference>
<dbReference type="PANTHER" id="PTHR43586:SF8">
    <property type="entry name" value="CYSTEINE DESULFURASE 1, CHLOROPLASTIC"/>
    <property type="match status" value="1"/>
</dbReference>
<name>A0A1L7RLU6_9ACTO</name>
<evidence type="ECO:0000256" key="6">
    <source>
        <dbReference type="ARBA" id="ARBA00050776"/>
    </source>
</evidence>
<sequence>MIETPQSPQSQVGDAPGADAPLPAAEVDALRADFPYLERPARNGEPLAYLDWAATSQKPVGVILAEADFYRRSNGAAGRSTYQLADEATAVWEDARDAVAAFVGARGSQLVFTKNATEAINLVALAIGHASLSRPAGHGGPAAGATDPSARLRLRPGDEIVVTVAEHHANLVPWQELAARTGAILRWLDLTADGRIDLGTVDVITDRTKVLALTHASNVTGAVTPLEGILPAARSAGALVVLDTCQSSPHLPLDFAALSAAGVDAMVLSSHKMLGPTGIGALVATEELLDAMPPVLTGGSMIETVTMASSTYMPAPARFEAGSQPLAQAAGWHAAVDYLAEVGLGRLHEREQALLDRALRGMAEVPGLRLLGPADAHDRVGVVAFTLDGVHPHDVGQVLDAAGVAVRTGHHCAQPVHAHFGVPSSSRISFGPVTTPAEIDRFLEAVASVRGYFQR</sequence>
<dbReference type="PROSITE" id="PS00595">
    <property type="entry name" value="AA_TRANSFER_CLASS_5"/>
    <property type="match status" value="1"/>
</dbReference>
<evidence type="ECO:0000256" key="4">
    <source>
        <dbReference type="ARBA" id="ARBA00022679"/>
    </source>
</evidence>
<evidence type="ECO:0000256" key="7">
    <source>
        <dbReference type="RuleBase" id="RU004504"/>
    </source>
</evidence>
<proteinExistence type="inferred from homology"/>
<dbReference type="GO" id="GO:0031071">
    <property type="term" value="F:cysteine desulfurase activity"/>
    <property type="evidence" value="ECO:0007669"/>
    <property type="project" value="UniProtKB-UniRule"/>
</dbReference>
<protein>
    <recommendedName>
        <fullName evidence="3 8">Cysteine desulfurase</fullName>
        <ecNumber evidence="3 8">2.8.1.7</ecNumber>
    </recommendedName>
</protein>
<dbReference type="EC" id="2.8.1.7" evidence="3 8"/>
<evidence type="ECO:0000256" key="9">
    <source>
        <dbReference type="SAM" id="MobiDB-lite"/>
    </source>
</evidence>
<dbReference type="GO" id="GO:0006534">
    <property type="term" value="P:cysteine metabolic process"/>
    <property type="evidence" value="ECO:0007669"/>
    <property type="project" value="UniProtKB-UniRule"/>
</dbReference>
<dbReference type="Pfam" id="PF00266">
    <property type="entry name" value="Aminotran_5"/>
    <property type="match status" value="2"/>
</dbReference>
<dbReference type="SUPFAM" id="SSF53383">
    <property type="entry name" value="PLP-dependent transferases"/>
    <property type="match status" value="1"/>
</dbReference>
<evidence type="ECO:0000256" key="1">
    <source>
        <dbReference type="ARBA" id="ARBA00001933"/>
    </source>
</evidence>